<dbReference type="InterPro" id="IPR002637">
    <property type="entry name" value="RdgB/HAM1"/>
</dbReference>
<proteinExistence type="inferred from homology"/>
<dbReference type="InterPro" id="IPR029001">
    <property type="entry name" value="ITPase-like_fam"/>
</dbReference>
<dbReference type="AlphaFoldDB" id="A0A097SQN4"/>
<gene>
    <name evidence="3" type="ORF">LRS1606.419</name>
</gene>
<dbReference type="GO" id="GO:0009143">
    <property type="term" value="P:nucleoside triphosphate catabolic process"/>
    <property type="evidence" value="ECO:0007669"/>
    <property type="project" value="InterPro"/>
</dbReference>
<organism evidence="3">
    <name type="scientific">Rhodococcus sp. NS1</name>
    <dbReference type="NCBI Taxonomy" id="402236"/>
    <lineage>
        <taxon>Bacteria</taxon>
        <taxon>Bacillati</taxon>
        <taxon>Actinomycetota</taxon>
        <taxon>Actinomycetes</taxon>
        <taxon>Mycobacteriales</taxon>
        <taxon>Nocardiaceae</taxon>
        <taxon>Rhodococcus</taxon>
    </lineage>
</organism>
<dbReference type="SUPFAM" id="SSF52972">
    <property type="entry name" value="ITPase-like"/>
    <property type="match status" value="1"/>
</dbReference>
<name>A0A097SQN4_9NOCA</name>
<comment type="similarity">
    <text evidence="1">Belongs to the HAM1 NTPase family.</text>
</comment>
<dbReference type="GO" id="GO:0047429">
    <property type="term" value="F:nucleoside triphosphate diphosphatase activity"/>
    <property type="evidence" value="ECO:0007669"/>
    <property type="project" value="InterPro"/>
</dbReference>
<dbReference type="Gene3D" id="3.90.950.10">
    <property type="match status" value="1"/>
</dbReference>
<evidence type="ECO:0000313" key="3">
    <source>
        <dbReference type="EMBL" id="AIU93853.1"/>
    </source>
</evidence>
<sequence>MSSLARPARVTAHRNSHEVTAPTNLRSPVLKTGIFVLATHNTTKIDEYRFITDLILPEWTPVSYDGPEPLEDGLSFRANALIKARAAAEYSGIPSLADDSGLCVDVLGGAPGIFSAYWAGHQKNLTANRDLLIDQLSDIADPHRKARFSSALALVTPDGSEHVAEEHWWGRVALEPAGDDGSPYDSIFIPDGQSPNHEHTVAEWETARRYRNSHRIRAFRSLAPTLESWMSTVA</sequence>
<evidence type="ECO:0000256" key="2">
    <source>
        <dbReference type="ARBA" id="ARBA00022801"/>
    </source>
</evidence>
<dbReference type="PANTHER" id="PTHR11067:SF9">
    <property type="entry name" value="INOSINE TRIPHOSPHATE PYROPHOSPHATASE"/>
    <property type="match status" value="1"/>
</dbReference>
<accession>A0A097SQN4</accession>
<keyword evidence="2" id="KW-0378">Hydrolase</keyword>
<dbReference type="EMBL" id="KJ605395">
    <property type="protein sequence ID" value="AIU93853.1"/>
    <property type="molecule type" value="Genomic_DNA"/>
</dbReference>
<dbReference type="CDD" id="cd00515">
    <property type="entry name" value="HAM1"/>
    <property type="match status" value="1"/>
</dbReference>
<reference evidence="3" key="1">
    <citation type="submission" date="2014-03" db="EMBL/GenBank/DDBJ databases">
        <authorList>
            <person name="Zhang G."/>
            <person name="Zhu L."/>
            <person name="Fang P."/>
        </authorList>
    </citation>
    <scope>NUCLEOTIDE SEQUENCE</scope>
    <source>
        <strain evidence="3">NS1</strain>
        <plasmid evidence="3">pNSL1</plasmid>
    </source>
</reference>
<geneLocation type="plasmid" evidence="3">
    <name>pNSL1</name>
</geneLocation>
<dbReference type="Pfam" id="PF01725">
    <property type="entry name" value="Ham1p_like"/>
    <property type="match status" value="1"/>
</dbReference>
<protein>
    <submittedName>
        <fullName evidence="3">Uncharacterized protein</fullName>
    </submittedName>
</protein>
<evidence type="ECO:0000256" key="1">
    <source>
        <dbReference type="ARBA" id="ARBA00008023"/>
    </source>
</evidence>
<dbReference type="PANTHER" id="PTHR11067">
    <property type="entry name" value="INOSINE TRIPHOSPHATE PYROPHOSPHATASE/HAM1 PROTEIN"/>
    <property type="match status" value="1"/>
</dbReference>
<keyword evidence="3" id="KW-0614">Plasmid</keyword>
<dbReference type="GO" id="GO:0005829">
    <property type="term" value="C:cytosol"/>
    <property type="evidence" value="ECO:0007669"/>
    <property type="project" value="TreeGrafter"/>
</dbReference>